<evidence type="ECO:0000256" key="5">
    <source>
        <dbReference type="ARBA" id="ARBA00023136"/>
    </source>
</evidence>
<dbReference type="InterPro" id="IPR051906">
    <property type="entry name" value="TolC-like"/>
</dbReference>
<feature type="coiled-coil region" evidence="7">
    <location>
        <begin position="261"/>
        <end position="288"/>
    </location>
</feature>
<evidence type="ECO:0000256" key="2">
    <source>
        <dbReference type="ARBA" id="ARBA00022448"/>
    </source>
</evidence>
<evidence type="ECO:0000313" key="8">
    <source>
        <dbReference type="EMBL" id="MPM30794.1"/>
    </source>
</evidence>
<evidence type="ECO:0000256" key="6">
    <source>
        <dbReference type="ARBA" id="ARBA00023237"/>
    </source>
</evidence>
<keyword evidence="5" id="KW-0472">Membrane</keyword>
<organism evidence="8">
    <name type="scientific">bioreactor metagenome</name>
    <dbReference type="NCBI Taxonomy" id="1076179"/>
    <lineage>
        <taxon>unclassified sequences</taxon>
        <taxon>metagenomes</taxon>
        <taxon>ecological metagenomes</taxon>
    </lineage>
</organism>
<dbReference type="AlphaFoldDB" id="A0A644YXT2"/>
<dbReference type="GO" id="GO:0015288">
    <property type="term" value="F:porin activity"/>
    <property type="evidence" value="ECO:0007669"/>
    <property type="project" value="TreeGrafter"/>
</dbReference>
<sequence>MIVKVIKMFLLGAVLSATMLVSNKIQAQSKDTVRINIEQALELALNENLTLKIAEYDLERVDYLRMESKYALLPSVSANAQYTNNILKPVFFSDFFPGGKMEVGSSNSYAVTGTLQVPLFSLALYKNIQLSEIELRSVLESARSTKLDLLMQVKNTFYGIIMMKESVNVLEQSYKNAKESADNIRNMFEKGMASEYDKIRTDVAVRNILPSLSQAKNALEMAKMQLKVLLSLKMDQPIELEGDFKSLEKDVMSFAASSEINLSANSNLKSLDIQMDKLKKNMEIVNSQRLPSLAGFMNYQLQMQSEKFTFNNTWANSLSAGFVIQIPIFNKLSLNMKEKQIQVGIKQMEFQKQLLSENMTLAVKNAINEMNRAKIQLESDLEAVKQAQKGFEISKVRYSTGAGTVLELNDTEVALTKSRLNLNQTIYDFIKARNEYEKILGQENNIKQ</sequence>
<dbReference type="PANTHER" id="PTHR30026">
    <property type="entry name" value="OUTER MEMBRANE PROTEIN TOLC"/>
    <property type="match status" value="1"/>
</dbReference>
<keyword evidence="3" id="KW-1134">Transmembrane beta strand</keyword>
<feature type="coiled-coil region" evidence="7">
    <location>
        <begin position="356"/>
        <end position="387"/>
    </location>
</feature>
<evidence type="ECO:0000256" key="4">
    <source>
        <dbReference type="ARBA" id="ARBA00022692"/>
    </source>
</evidence>
<name>A0A644YXT2_9ZZZZ</name>
<keyword evidence="2" id="KW-0813">Transport</keyword>
<comment type="caution">
    <text evidence="8">The sequence shown here is derived from an EMBL/GenBank/DDBJ whole genome shotgun (WGS) entry which is preliminary data.</text>
</comment>
<evidence type="ECO:0000256" key="1">
    <source>
        <dbReference type="ARBA" id="ARBA00004442"/>
    </source>
</evidence>
<dbReference type="InterPro" id="IPR003423">
    <property type="entry name" value="OMP_efflux"/>
</dbReference>
<keyword evidence="4" id="KW-0812">Transmembrane</keyword>
<reference evidence="8" key="1">
    <citation type="submission" date="2019-08" db="EMBL/GenBank/DDBJ databases">
        <authorList>
            <person name="Kucharzyk K."/>
            <person name="Murdoch R.W."/>
            <person name="Higgins S."/>
            <person name="Loffler F."/>
        </authorList>
    </citation>
    <scope>NUCLEOTIDE SEQUENCE</scope>
</reference>
<keyword evidence="6" id="KW-0998">Cell outer membrane</keyword>
<accession>A0A644YXT2</accession>
<dbReference type="GO" id="GO:0015562">
    <property type="term" value="F:efflux transmembrane transporter activity"/>
    <property type="evidence" value="ECO:0007669"/>
    <property type="project" value="InterPro"/>
</dbReference>
<dbReference type="PANTHER" id="PTHR30026:SF20">
    <property type="entry name" value="OUTER MEMBRANE PROTEIN TOLC"/>
    <property type="match status" value="1"/>
</dbReference>
<comment type="subcellular location">
    <subcellularLocation>
        <location evidence="1">Cell outer membrane</location>
    </subcellularLocation>
</comment>
<keyword evidence="7" id="KW-0175">Coiled coil</keyword>
<proteinExistence type="predicted"/>
<dbReference type="Pfam" id="PF02321">
    <property type="entry name" value="OEP"/>
    <property type="match status" value="2"/>
</dbReference>
<dbReference type="GO" id="GO:1990281">
    <property type="term" value="C:efflux pump complex"/>
    <property type="evidence" value="ECO:0007669"/>
    <property type="project" value="TreeGrafter"/>
</dbReference>
<dbReference type="EMBL" id="VSSQ01005891">
    <property type="protein sequence ID" value="MPM30794.1"/>
    <property type="molecule type" value="Genomic_DNA"/>
</dbReference>
<protein>
    <recommendedName>
        <fullName evidence="9">Outer membrane protein TolC</fullName>
    </recommendedName>
</protein>
<gene>
    <name evidence="8" type="ORF">SDC9_77344</name>
</gene>
<evidence type="ECO:0000256" key="7">
    <source>
        <dbReference type="SAM" id="Coils"/>
    </source>
</evidence>
<evidence type="ECO:0000256" key="3">
    <source>
        <dbReference type="ARBA" id="ARBA00022452"/>
    </source>
</evidence>
<dbReference type="GO" id="GO:0009279">
    <property type="term" value="C:cell outer membrane"/>
    <property type="evidence" value="ECO:0007669"/>
    <property type="project" value="UniProtKB-SubCell"/>
</dbReference>
<dbReference type="Gene3D" id="1.20.1600.10">
    <property type="entry name" value="Outer membrane efflux proteins (OEP)"/>
    <property type="match status" value="1"/>
</dbReference>
<evidence type="ECO:0008006" key="9">
    <source>
        <dbReference type="Google" id="ProtNLM"/>
    </source>
</evidence>
<dbReference type="SUPFAM" id="SSF56954">
    <property type="entry name" value="Outer membrane efflux proteins (OEP)"/>
    <property type="match status" value="1"/>
</dbReference>